<evidence type="ECO:0000256" key="6">
    <source>
        <dbReference type="ARBA" id="ARBA00023136"/>
    </source>
</evidence>
<dbReference type="GO" id="GO:0000139">
    <property type="term" value="C:Golgi membrane"/>
    <property type="evidence" value="ECO:0007669"/>
    <property type="project" value="UniProtKB-SubCell"/>
</dbReference>
<comment type="caution">
    <text evidence="9">The sequence shown here is derived from an EMBL/GenBank/DDBJ whole genome shotgun (WGS) entry which is preliminary data.</text>
</comment>
<dbReference type="AlphaFoldDB" id="A0A9P8P3S6"/>
<dbReference type="Pfam" id="PF02535">
    <property type="entry name" value="Zip"/>
    <property type="match status" value="1"/>
</dbReference>
<reference evidence="9" key="1">
    <citation type="journal article" date="2021" name="Open Biol.">
        <title>Shared evolutionary footprints suggest mitochondrial oxidative damage underlies multiple complex I losses in fungi.</title>
        <authorList>
            <person name="Schikora-Tamarit M.A."/>
            <person name="Marcet-Houben M."/>
            <person name="Nosek J."/>
            <person name="Gabaldon T."/>
        </authorList>
    </citation>
    <scope>NUCLEOTIDE SEQUENCE</scope>
    <source>
        <strain evidence="9">CBS6075</strain>
    </source>
</reference>
<protein>
    <submittedName>
        <fullName evidence="9">Uncharacterized protein</fullName>
    </submittedName>
</protein>
<dbReference type="InterPro" id="IPR003689">
    <property type="entry name" value="ZIP"/>
</dbReference>
<dbReference type="OrthoDB" id="19859at2759"/>
<keyword evidence="10" id="KW-1185">Reference proteome</keyword>
<dbReference type="GeneID" id="70236818"/>
<comment type="subcellular location">
    <subcellularLocation>
        <location evidence="1">Endomembrane system</location>
        <topology evidence="1">Multi-pass membrane protein</topology>
    </subcellularLocation>
    <subcellularLocation>
        <location evidence="2">Golgi apparatus membrane</location>
    </subcellularLocation>
</comment>
<evidence type="ECO:0000313" key="10">
    <source>
        <dbReference type="Proteomes" id="UP000769157"/>
    </source>
</evidence>
<dbReference type="EMBL" id="JAEUBE010000352">
    <property type="protein sequence ID" value="KAH3664139.1"/>
    <property type="molecule type" value="Genomic_DNA"/>
</dbReference>
<dbReference type="GO" id="GO:0046873">
    <property type="term" value="F:metal ion transmembrane transporter activity"/>
    <property type="evidence" value="ECO:0007669"/>
    <property type="project" value="InterPro"/>
</dbReference>
<evidence type="ECO:0000256" key="8">
    <source>
        <dbReference type="SAM" id="Phobius"/>
    </source>
</evidence>
<feature type="transmembrane region" description="Helical" evidence="8">
    <location>
        <begin position="68"/>
        <end position="89"/>
    </location>
</feature>
<keyword evidence="4 8" id="KW-1133">Transmembrane helix</keyword>
<evidence type="ECO:0000256" key="4">
    <source>
        <dbReference type="ARBA" id="ARBA00022989"/>
    </source>
</evidence>
<feature type="transmembrane region" description="Helical" evidence="8">
    <location>
        <begin position="284"/>
        <end position="303"/>
    </location>
</feature>
<feature type="transmembrane region" description="Helical" evidence="8">
    <location>
        <begin position="183"/>
        <end position="206"/>
    </location>
</feature>
<dbReference type="GO" id="GO:0006829">
    <property type="term" value="P:zinc ion transport"/>
    <property type="evidence" value="ECO:0007669"/>
    <property type="project" value="InterPro"/>
</dbReference>
<feature type="region of interest" description="Disordered" evidence="7">
    <location>
        <begin position="110"/>
        <end position="129"/>
    </location>
</feature>
<gene>
    <name evidence="9" type="ORF">OGAPHI_004853</name>
</gene>
<keyword evidence="3 8" id="KW-0812">Transmembrane</keyword>
<evidence type="ECO:0000256" key="1">
    <source>
        <dbReference type="ARBA" id="ARBA00004127"/>
    </source>
</evidence>
<evidence type="ECO:0000256" key="3">
    <source>
        <dbReference type="ARBA" id="ARBA00022692"/>
    </source>
</evidence>
<evidence type="ECO:0000256" key="2">
    <source>
        <dbReference type="ARBA" id="ARBA00004394"/>
    </source>
</evidence>
<dbReference type="RefSeq" id="XP_046060419.1">
    <property type="nucleotide sequence ID" value="XM_046205976.1"/>
</dbReference>
<sequence>MSKFVPILLYSLVMGISSFLSGLIPLAVEISPANLHYASMFSVGLLISTAFVLIIKEGLEHYTVDEPIGLWMLTGFAVLFTINSLTSIVSSSSAKPSSSFEQSFQLDEFDRESSRPFTPPPSSHRHEELGTPFAAKQPPKNLILAPFKNAQTLGLIIHALTDGIALAASVLSAPDSSTDLGSMFVVFAIFIHKLPTCFALASLLLAEGLSRIEILHHVGIFSLSSPAGAFLTYLFVTMAINVDLNEAAGELLVFSGGAFLFVAFHALHETLHQNQRPNDKRSQFKALGICLLGMILPAFITLIEEE</sequence>
<reference evidence="9" key="2">
    <citation type="submission" date="2021-01" db="EMBL/GenBank/DDBJ databases">
        <authorList>
            <person name="Schikora-Tamarit M.A."/>
        </authorList>
    </citation>
    <scope>NUCLEOTIDE SEQUENCE</scope>
    <source>
        <strain evidence="9">CBS6075</strain>
    </source>
</reference>
<evidence type="ECO:0000256" key="5">
    <source>
        <dbReference type="ARBA" id="ARBA00023034"/>
    </source>
</evidence>
<dbReference type="PANTHER" id="PTHR16133">
    <property type="entry name" value="SOLUTE CARRIER FAMILY 39 ZINC TRANSPORTER , MEMBER 9-RELATED"/>
    <property type="match status" value="1"/>
</dbReference>
<dbReference type="PANTHER" id="PTHR16133:SF0">
    <property type="entry name" value="ZINC_IRON REGULATED TRANSPORTER-RELATED PROTEIN 102B, ISOFORM E"/>
    <property type="match status" value="1"/>
</dbReference>
<organism evidence="9 10">
    <name type="scientific">Ogataea philodendri</name>
    <dbReference type="NCBI Taxonomy" id="1378263"/>
    <lineage>
        <taxon>Eukaryota</taxon>
        <taxon>Fungi</taxon>
        <taxon>Dikarya</taxon>
        <taxon>Ascomycota</taxon>
        <taxon>Saccharomycotina</taxon>
        <taxon>Pichiomycetes</taxon>
        <taxon>Pichiales</taxon>
        <taxon>Pichiaceae</taxon>
        <taxon>Ogataea</taxon>
    </lineage>
</organism>
<dbReference type="InterPro" id="IPR045891">
    <property type="entry name" value="ZIP9"/>
</dbReference>
<keyword evidence="5" id="KW-0333">Golgi apparatus</keyword>
<accession>A0A9P8P3S6</accession>
<feature type="transmembrane region" description="Helical" evidence="8">
    <location>
        <begin position="35"/>
        <end position="56"/>
    </location>
</feature>
<dbReference type="Proteomes" id="UP000769157">
    <property type="component" value="Unassembled WGS sequence"/>
</dbReference>
<feature type="transmembrane region" description="Helical" evidence="8">
    <location>
        <begin position="218"/>
        <end position="240"/>
    </location>
</feature>
<name>A0A9P8P3S6_9ASCO</name>
<feature type="transmembrane region" description="Helical" evidence="8">
    <location>
        <begin position="6"/>
        <end position="28"/>
    </location>
</feature>
<proteinExistence type="predicted"/>
<keyword evidence="6 8" id="KW-0472">Membrane</keyword>
<feature type="transmembrane region" description="Helical" evidence="8">
    <location>
        <begin position="252"/>
        <end position="272"/>
    </location>
</feature>
<evidence type="ECO:0000313" key="9">
    <source>
        <dbReference type="EMBL" id="KAH3664139.1"/>
    </source>
</evidence>
<evidence type="ECO:0000256" key="7">
    <source>
        <dbReference type="SAM" id="MobiDB-lite"/>
    </source>
</evidence>